<organism evidence="4 5">
    <name type="scientific">Mesorhabditis spiculigera</name>
    <dbReference type="NCBI Taxonomy" id="96644"/>
    <lineage>
        <taxon>Eukaryota</taxon>
        <taxon>Metazoa</taxon>
        <taxon>Ecdysozoa</taxon>
        <taxon>Nematoda</taxon>
        <taxon>Chromadorea</taxon>
        <taxon>Rhabditida</taxon>
        <taxon>Rhabditina</taxon>
        <taxon>Rhabditomorpha</taxon>
        <taxon>Rhabditoidea</taxon>
        <taxon>Rhabditidae</taxon>
        <taxon>Mesorhabditinae</taxon>
        <taxon>Mesorhabditis</taxon>
    </lineage>
</organism>
<name>A0AA36D0K3_9BILA</name>
<keyword evidence="5" id="KW-1185">Reference proteome</keyword>
<dbReference type="EMBL" id="CATQJA010002654">
    <property type="protein sequence ID" value="CAJ0578812.1"/>
    <property type="molecule type" value="Genomic_DNA"/>
</dbReference>
<evidence type="ECO:0000256" key="1">
    <source>
        <dbReference type="ARBA" id="ARBA00001947"/>
    </source>
</evidence>
<comment type="cofactor">
    <cofactor evidence="1">
        <name>Zn(2+)</name>
        <dbReference type="ChEBI" id="CHEBI:29105"/>
    </cofactor>
</comment>
<dbReference type="InterPro" id="IPR011650">
    <property type="entry name" value="Peptidase_M20_dimer"/>
</dbReference>
<dbReference type="AlphaFoldDB" id="A0AA36D0K3"/>
<accession>A0AA36D0K3</accession>
<reference evidence="4" key="1">
    <citation type="submission" date="2023-06" db="EMBL/GenBank/DDBJ databases">
        <authorList>
            <person name="Delattre M."/>
        </authorList>
    </citation>
    <scope>NUCLEOTIDE SEQUENCE</scope>
    <source>
        <strain evidence="4">AF72</strain>
    </source>
</reference>
<protein>
    <recommendedName>
        <fullName evidence="3">Peptidase M20 dimerisation domain-containing protein</fullName>
    </recommendedName>
</protein>
<evidence type="ECO:0000256" key="2">
    <source>
        <dbReference type="ARBA" id="ARBA00022833"/>
    </source>
</evidence>
<comment type="caution">
    <text evidence="4">The sequence shown here is derived from an EMBL/GenBank/DDBJ whole genome shotgun (WGS) entry which is preliminary data.</text>
</comment>
<dbReference type="SUPFAM" id="SSF53187">
    <property type="entry name" value="Zn-dependent exopeptidases"/>
    <property type="match status" value="1"/>
</dbReference>
<dbReference type="Pfam" id="PF07687">
    <property type="entry name" value="M20_dimer"/>
    <property type="match status" value="1"/>
</dbReference>
<dbReference type="Proteomes" id="UP001177023">
    <property type="component" value="Unassembled WGS sequence"/>
</dbReference>
<feature type="domain" description="Peptidase M20 dimerisation" evidence="3">
    <location>
        <begin position="94"/>
        <end position="172"/>
    </location>
</feature>
<feature type="non-terminal residue" evidence="4">
    <location>
        <position position="1"/>
    </location>
</feature>
<sequence length="254" mass="28262">MAGTDVTEFLVRCMEFDSSTGKEGKYATFLAETLREDGWNVLEQTVEGDRRNLLATRGSPRDVKVLMNTHLDQVPPYIPPTRDEKNVYGRACNETKGTSAIHKLLEVLDDIRGHGWPKSEVHGDTTFNIGLIQGGHALNAWAEKAQASIFFRVTTSVKDIKERLEKIVASRAELDYSLGGNDPVTFIKFQAKRIACSFNTDAPYYKKMDKLKGAFMYGAGSITTAFSAGEFVAIADLKEAVEMHYRLLESLLKA</sequence>
<dbReference type="PANTHER" id="PTHR43808">
    <property type="entry name" value="ACETYLORNITHINE DEACETYLASE"/>
    <property type="match status" value="1"/>
</dbReference>
<dbReference type="Gene3D" id="3.30.70.360">
    <property type="match status" value="1"/>
</dbReference>
<keyword evidence="2" id="KW-0862">Zinc</keyword>
<evidence type="ECO:0000313" key="4">
    <source>
        <dbReference type="EMBL" id="CAJ0578812.1"/>
    </source>
</evidence>
<dbReference type="InterPro" id="IPR050072">
    <property type="entry name" value="Peptidase_M20A"/>
</dbReference>
<evidence type="ECO:0000259" key="3">
    <source>
        <dbReference type="Pfam" id="PF07687"/>
    </source>
</evidence>
<dbReference type="Gene3D" id="3.40.630.10">
    <property type="entry name" value="Zn peptidases"/>
    <property type="match status" value="1"/>
</dbReference>
<evidence type="ECO:0000313" key="5">
    <source>
        <dbReference type="Proteomes" id="UP001177023"/>
    </source>
</evidence>
<gene>
    <name evidence="4" type="ORF">MSPICULIGERA_LOCUS17053</name>
</gene>
<dbReference type="PANTHER" id="PTHR43808:SF8">
    <property type="entry name" value="PEPTIDASE M20 DIMERISATION DOMAIN-CONTAINING PROTEIN"/>
    <property type="match status" value="1"/>
</dbReference>
<proteinExistence type="predicted"/>